<dbReference type="EMBL" id="JAWDGP010000590">
    <property type="protein sequence ID" value="KAK3799261.1"/>
    <property type="molecule type" value="Genomic_DNA"/>
</dbReference>
<evidence type="ECO:0000313" key="3">
    <source>
        <dbReference type="Proteomes" id="UP001283361"/>
    </source>
</evidence>
<organism evidence="2 3">
    <name type="scientific">Elysia crispata</name>
    <name type="common">lettuce slug</name>
    <dbReference type="NCBI Taxonomy" id="231223"/>
    <lineage>
        <taxon>Eukaryota</taxon>
        <taxon>Metazoa</taxon>
        <taxon>Spiralia</taxon>
        <taxon>Lophotrochozoa</taxon>
        <taxon>Mollusca</taxon>
        <taxon>Gastropoda</taxon>
        <taxon>Heterobranchia</taxon>
        <taxon>Euthyneura</taxon>
        <taxon>Panpulmonata</taxon>
        <taxon>Sacoglossa</taxon>
        <taxon>Placobranchoidea</taxon>
        <taxon>Plakobranchidae</taxon>
        <taxon>Elysia</taxon>
    </lineage>
</organism>
<evidence type="ECO:0000313" key="2">
    <source>
        <dbReference type="EMBL" id="KAK3799261.1"/>
    </source>
</evidence>
<keyword evidence="1" id="KW-0732">Signal</keyword>
<gene>
    <name evidence="2" type="ORF">RRG08_054387</name>
</gene>
<comment type="caution">
    <text evidence="2">The sequence shown here is derived from an EMBL/GenBank/DDBJ whole genome shotgun (WGS) entry which is preliminary data.</text>
</comment>
<dbReference type="AlphaFoldDB" id="A0AAE1E9I8"/>
<reference evidence="2" key="1">
    <citation type="journal article" date="2023" name="G3 (Bethesda)">
        <title>A reference genome for the long-term kleptoplast-retaining sea slug Elysia crispata morphotype clarki.</title>
        <authorList>
            <person name="Eastman K.E."/>
            <person name="Pendleton A.L."/>
            <person name="Shaikh M.A."/>
            <person name="Suttiyut T."/>
            <person name="Ogas R."/>
            <person name="Tomko P."/>
            <person name="Gavelis G."/>
            <person name="Widhalm J.R."/>
            <person name="Wisecaver J.H."/>
        </authorList>
    </citation>
    <scope>NUCLEOTIDE SEQUENCE</scope>
    <source>
        <strain evidence="2">ECLA1</strain>
    </source>
</reference>
<protein>
    <submittedName>
        <fullName evidence="2">Uncharacterized protein</fullName>
    </submittedName>
</protein>
<evidence type="ECO:0000256" key="1">
    <source>
        <dbReference type="SAM" id="SignalP"/>
    </source>
</evidence>
<name>A0AAE1E9I8_9GAST</name>
<dbReference type="Proteomes" id="UP001283361">
    <property type="component" value="Unassembled WGS sequence"/>
</dbReference>
<proteinExistence type="predicted"/>
<accession>A0AAE1E9I8</accession>
<feature type="chain" id="PRO_5041989505" evidence="1">
    <location>
        <begin position="20"/>
        <end position="75"/>
    </location>
</feature>
<keyword evidence="3" id="KW-1185">Reference proteome</keyword>
<feature type="signal peptide" evidence="1">
    <location>
        <begin position="1"/>
        <end position="19"/>
    </location>
</feature>
<sequence>MWRISEAKIFLRTINPVLALLGGEDFKSADGNASSSSKPQHLGKQDYLEWGQRISSSRADCSAKTRIKLTSRSEC</sequence>